<dbReference type="InterPro" id="IPR013149">
    <property type="entry name" value="ADH-like_C"/>
</dbReference>
<dbReference type="SUPFAM" id="SSF51735">
    <property type="entry name" value="NAD(P)-binding Rossmann-fold domains"/>
    <property type="match status" value="1"/>
</dbReference>
<evidence type="ECO:0000259" key="4">
    <source>
        <dbReference type="Pfam" id="PF08240"/>
    </source>
</evidence>
<proteinExistence type="predicted"/>
<evidence type="ECO:0000259" key="3">
    <source>
        <dbReference type="Pfam" id="PF00107"/>
    </source>
</evidence>
<evidence type="ECO:0000256" key="1">
    <source>
        <dbReference type="ARBA" id="ARBA00001947"/>
    </source>
</evidence>
<dbReference type="Gene3D" id="3.40.50.720">
    <property type="entry name" value="NAD(P)-binding Rossmann-like Domain"/>
    <property type="match status" value="1"/>
</dbReference>
<keyword evidence="2" id="KW-0560">Oxidoreductase</keyword>
<dbReference type="STRING" id="1223545.GS4_11_00900"/>
<organism evidence="5 6">
    <name type="scientific">Gordonia soli NBRC 108243</name>
    <dbReference type="NCBI Taxonomy" id="1223545"/>
    <lineage>
        <taxon>Bacteria</taxon>
        <taxon>Bacillati</taxon>
        <taxon>Actinomycetota</taxon>
        <taxon>Actinomycetes</taxon>
        <taxon>Mycobacteriales</taxon>
        <taxon>Gordoniaceae</taxon>
        <taxon>Gordonia</taxon>
    </lineage>
</organism>
<dbReference type="PANTHER" id="PTHR43401">
    <property type="entry name" value="L-THREONINE 3-DEHYDROGENASE"/>
    <property type="match status" value="1"/>
</dbReference>
<dbReference type="InterPro" id="IPR011032">
    <property type="entry name" value="GroES-like_sf"/>
</dbReference>
<sequence length="333" mass="34518">MRAAVLSGGTFVVDDVPDPTPGPGELILRVSANGICGSDLSTYSFLPDGTIMGHEFAGEVVAVDPSARGDWPIGVPVAAMPVIGCRACPSCAVGDQARCPAARTIGLGVLPGALAEYVRVGIAESVRLDTLAGDVEVDLDAAALVEPLAVGLHALRRASPAPGDRVLVLGAGPVGLAVIAWAAQQPVSAATCADPVSGRRDAALRMGATEVLHPEEVRPDSFDIVVDCVGKPGIIATAIQASAPRGTVVVAGVCMAADTFMPVAGVVKEISMHFVSYYSRDEFVAAARLVATGRLDHRRFVSARVPLEQVASLFAELARPNDHRKVLVTPRRR</sequence>
<evidence type="ECO:0000256" key="2">
    <source>
        <dbReference type="ARBA" id="ARBA00023002"/>
    </source>
</evidence>
<evidence type="ECO:0000313" key="6">
    <source>
        <dbReference type="Proteomes" id="UP000011666"/>
    </source>
</evidence>
<comment type="cofactor">
    <cofactor evidence="1">
        <name>Zn(2+)</name>
        <dbReference type="ChEBI" id="CHEBI:29105"/>
    </cofactor>
</comment>
<dbReference type="OrthoDB" id="9797931at2"/>
<protein>
    <submittedName>
        <fullName evidence="5">Putative zinc-containing alcohol dehydrogenase</fullName>
    </submittedName>
</protein>
<dbReference type="InterPro" id="IPR050129">
    <property type="entry name" value="Zn_alcohol_dh"/>
</dbReference>
<evidence type="ECO:0000313" key="5">
    <source>
        <dbReference type="EMBL" id="GAC67821.1"/>
    </source>
</evidence>
<dbReference type="InterPro" id="IPR036291">
    <property type="entry name" value="NAD(P)-bd_dom_sf"/>
</dbReference>
<dbReference type="eggNOG" id="COG1063">
    <property type="taxonomic scope" value="Bacteria"/>
</dbReference>
<name>M0QHP6_9ACTN</name>
<dbReference type="Proteomes" id="UP000011666">
    <property type="component" value="Unassembled WGS sequence"/>
</dbReference>
<dbReference type="PANTHER" id="PTHR43401:SF2">
    <property type="entry name" value="L-THREONINE 3-DEHYDROGENASE"/>
    <property type="match status" value="1"/>
</dbReference>
<feature type="domain" description="Alcohol dehydrogenase-like N-terminal" evidence="4">
    <location>
        <begin position="22"/>
        <end position="122"/>
    </location>
</feature>
<reference evidence="5 6" key="1">
    <citation type="submission" date="2013-01" db="EMBL/GenBank/DDBJ databases">
        <title>Whole genome shotgun sequence of Gordonia soli NBRC 108243.</title>
        <authorList>
            <person name="Isaki-Nakamura S."/>
            <person name="Hosoyama A."/>
            <person name="Tsuchikane K."/>
            <person name="Ando Y."/>
            <person name="Baba S."/>
            <person name="Ohji S."/>
            <person name="Hamada M."/>
            <person name="Tamura T."/>
            <person name="Yamazoe A."/>
            <person name="Yamazaki S."/>
            <person name="Fujita N."/>
        </authorList>
    </citation>
    <scope>NUCLEOTIDE SEQUENCE [LARGE SCALE GENOMIC DNA]</scope>
    <source>
        <strain evidence="5 6">NBRC 108243</strain>
    </source>
</reference>
<comment type="caution">
    <text evidence="5">The sequence shown here is derived from an EMBL/GenBank/DDBJ whole genome shotgun (WGS) entry which is preliminary data.</text>
</comment>
<keyword evidence="6" id="KW-1185">Reference proteome</keyword>
<gene>
    <name evidence="5" type="ORF">GS4_11_00900</name>
</gene>
<dbReference type="RefSeq" id="WP_007619413.1">
    <property type="nucleotide sequence ID" value="NZ_BANX01000011.1"/>
</dbReference>
<dbReference type="InterPro" id="IPR013154">
    <property type="entry name" value="ADH-like_N"/>
</dbReference>
<dbReference type="AlphaFoldDB" id="M0QHP6"/>
<feature type="domain" description="Alcohol dehydrogenase-like C-terminal" evidence="3">
    <location>
        <begin position="173"/>
        <end position="291"/>
    </location>
</feature>
<dbReference type="Pfam" id="PF08240">
    <property type="entry name" value="ADH_N"/>
    <property type="match status" value="1"/>
</dbReference>
<dbReference type="EMBL" id="BANX01000011">
    <property type="protein sequence ID" value="GAC67821.1"/>
    <property type="molecule type" value="Genomic_DNA"/>
</dbReference>
<accession>M0QHP6</accession>
<dbReference type="SUPFAM" id="SSF50129">
    <property type="entry name" value="GroES-like"/>
    <property type="match status" value="1"/>
</dbReference>
<dbReference type="Pfam" id="PF00107">
    <property type="entry name" value="ADH_zinc_N"/>
    <property type="match status" value="1"/>
</dbReference>
<dbReference type="Gene3D" id="3.90.180.10">
    <property type="entry name" value="Medium-chain alcohol dehydrogenases, catalytic domain"/>
    <property type="match status" value="1"/>
</dbReference>
<dbReference type="GO" id="GO:0016491">
    <property type="term" value="F:oxidoreductase activity"/>
    <property type="evidence" value="ECO:0007669"/>
    <property type="project" value="UniProtKB-KW"/>
</dbReference>